<dbReference type="Proteomes" id="UP000766904">
    <property type="component" value="Unassembled WGS sequence"/>
</dbReference>
<dbReference type="PANTHER" id="PTHR42953">
    <property type="entry name" value="HIGH-AFFINITY ZINC UPTAKE SYSTEM PROTEIN ZNUA-RELATED"/>
    <property type="match status" value="1"/>
</dbReference>
<evidence type="ECO:0000256" key="1">
    <source>
        <dbReference type="ARBA" id="ARBA00011028"/>
    </source>
</evidence>
<reference evidence="5" key="1">
    <citation type="submission" date="2017-11" db="EMBL/GenBank/DDBJ databases">
        <authorList>
            <person name="Kajale S.C."/>
            <person name="Sharma A."/>
        </authorList>
    </citation>
    <scope>NUCLEOTIDE SEQUENCE</scope>
    <source>
        <strain evidence="5">LS1_42</strain>
    </source>
</reference>
<evidence type="ECO:0000256" key="4">
    <source>
        <dbReference type="SAM" id="MobiDB-lite"/>
    </source>
</evidence>
<dbReference type="InterPro" id="IPR006127">
    <property type="entry name" value="ZnuA-like"/>
</dbReference>
<comment type="similarity">
    <text evidence="1">Belongs to the bacterial solute-binding protein 9 family.</text>
</comment>
<protein>
    <submittedName>
        <fullName evidence="5">Metal ion ABC transporter substrate-binding protein</fullName>
    </submittedName>
</protein>
<dbReference type="InterPro" id="IPR006311">
    <property type="entry name" value="TAT_signal"/>
</dbReference>
<evidence type="ECO:0000256" key="2">
    <source>
        <dbReference type="ARBA" id="ARBA00022448"/>
    </source>
</evidence>
<dbReference type="InterPro" id="IPR050492">
    <property type="entry name" value="Bact_metal-bind_prot9"/>
</dbReference>
<dbReference type="EMBL" id="PHNJ01000001">
    <property type="protein sequence ID" value="TYL40644.1"/>
    <property type="molecule type" value="Genomic_DNA"/>
</dbReference>
<dbReference type="AlphaFoldDB" id="A0A8J8TU50"/>
<dbReference type="RefSeq" id="WP_148856480.1">
    <property type="nucleotide sequence ID" value="NZ_PHNJ01000001.1"/>
</dbReference>
<name>A0A8J8TU50_9EURY</name>
<proteinExistence type="inferred from homology"/>
<dbReference type="Gene3D" id="3.40.50.1980">
    <property type="entry name" value="Nitrogenase molybdenum iron protein domain"/>
    <property type="match status" value="3"/>
</dbReference>
<keyword evidence="6" id="KW-1185">Reference proteome</keyword>
<evidence type="ECO:0000256" key="3">
    <source>
        <dbReference type="ARBA" id="ARBA00022729"/>
    </source>
</evidence>
<dbReference type="PANTHER" id="PTHR42953:SF3">
    <property type="entry name" value="HIGH-AFFINITY ZINC UPTAKE SYSTEM PROTEIN ZNUA"/>
    <property type="match status" value="1"/>
</dbReference>
<dbReference type="GO" id="GO:0030001">
    <property type="term" value="P:metal ion transport"/>
    <property type="evidence" value="ECO:0007669"/>
    <property type="project" value="InterPro"/>
</dbReference>
<keyword evidence="2" id="KW-0813">Transport</keyword>
<dbReference type="SUPFAM" id="SSF53807">
    <property type="entry name" value="Helical backbone' metal receptor"/>
    <property type="match status" value="2"/>
</dbReference>
<accession>A0A8J8TU50</accession>
<organism evidence="5 6">
    <name type="scientific">Natronococcus pandeyae</name>
    <dbReference type="NCBI Taxonomy" id="2055836"/>
    <lineage>
        <taxon>Archaea</taxon>
        <taxon>Methanobacteriati</taxon>
        <taxon>Methanobacteriota</taxon>
        <taxon>Stenosarchaea group</taxon>
        <taxon>Halobacteria</taxon>
        <taxon>Halobacteriales</taxon>
        <taxon>Natrialbaceae</taxon>
        <taxon>Natronococcus</taxon>
    </lineage>
</organism>
<gene>
    <name evidence="5" type="ORF">CV102_03500</name>
</gene>
<feature type="region of interest" description="Disordered" evidence="4">
    <location>
        <begin position="257"/>
        <end position="284"/>
    </location>
</feature>
<comment type="caution">
    <text evidence="5">The sequence shown here is derived from an EMBL/GenBank/DDBJ whole genome shotgun (WGS) entry which is preliminary data.</text>
</comment>
<sequence length="463" mass="50873">MTRGRRDVLATAGGLLTATAAGCLDEPNRVGEADGSLYASFFVLEEFADAVADERRVENAVPEGEHGHGWNPSTSLVPEIVDADAFVYLGAEGFQHWVDDALPELESDYSDDVVLIDALEGIDLLEYDGDGHDHDDGYDSDAYDLSVASVHLFDRDGDELADAHGDHWHGHPLAIPREADRSITVDVRDERGETIALGEAYQLAVRVVDGDADLIDADTDTADADRIDLVGRDDGFVELAVQLVSDDDVVYETPPLKTEVGNHSHDHDDHDHSQRDDHGHSHGEYDAKFFSDPVLARRGVETIRDELIALDPDNEAVYEENAAAYIQELESLHRSYEERLADRDHDAVVLAGHDSFRYLSNRYGFEIHTPVGLSPDSEPASDAIADTVDFVEERGIEYVLWDYFDGDRLATTIADAAETVEGTLMVSPAESTTEAWLEDGYGDYLGQMAEINLPVFEKALGAE</sequence>
<feature type="compositionally biased region" description="Basic and acidic residues" evidence="4">
    <location>
        <begin position="260"/>
        <end position="284"/>
    </location>
</feature>
<dbReference type="OrthoDB" id="50488at2157"/>
<evidence type="ECO:0000313" key="6">
    <source>
        <dbReference type="Proteomes" id="UP000766904"/>
    </source>
</evidence>
<dbReference type="PROSITE" id="PS51257">
    <property type="entry name" value="PROKAR_LIPOPROTEIN"/>
    <property type="match status" value="1"/>
</dbReference>
<evidence type="ECO:0000313" key="5">
    <source>
        <dbReference type="EMBL" id="TYL40644.1"/>
    </source>
</evidence>
<dbReference type="Pfam" id="PF01297">
    <property type="entry name" value="ZnuA"/>
    <property type="match status" value="2"/>
</dbReference>
<dbReference type="PROSITE" id="PS51318">
    <property type="entry name" value="TAT"/>
    <property type="match status" value="1"/>
</dbReference>
<dbReference type="GO" id="GO:0046872">
    <property type="term" value="F:metal ion binding"/>
    <property type="evidence" value="ECO:0007669"/>
    <property type="project" value="InterPro"/>
</dbReference>
<keyword evidence="3" id="KW-0732">Signal</keyword>